<keyword evidence="5" id="KW-0472">Membrane</keyword>
<dbReference type="SUPFAM" id="SSF117074">
    <property type="entry name" value="Hypothetical protein PA1324"/>
    <property type="match status" value="1"/>
</dbReference>
<dbReference type="Proteomes" id="UP001597417">
    <property type="component" value="Unassembled WGS sequence"/>
</dbReference>
<evidence type="ECO:0000313" key="9">
    <source>
        <dbReference type="Proteomes" id="UP001597417"/>
    </source>
</evidence>
<feature type="domain" description="SD-repeat containing protein B" evidence="7">
    <location>
        <begin position="620"/>
        <end position="729"/>
    </location>
</feature>
<dbReference type="InterPro" id="IPR033764">
    <property type="entry name" value="Sdr_B"/>
</dbReference>
<comment type="caution">
    <text evidence="8">The sequence shown here is derived from an EMBL/GenBank/DDBJ whole genome shotgun (WGS) entry which is preliminary data.</text>
</comment>
<sequence>MAMSQAGSGVRPAAGKRSARLARLGLSGLLLMSSATGTMAGTAAASTGDGTLTVEVLRDFFGTGVINTTMDVPQRGMSVDVSDSAGHHVTGITDATGKVVVSASTVLTGGQYRVDVSVPAPYSDYLRAAPASTAANHFDSFTSFADVSDGKNASVITGVWDAADYALPDTRYFVPIQNGAKGTDTRALVAFGTNTRGTCPTDVACPAVIDTQAQVGTTFGLAYDKDRKRLFQSAFARRYALYGPDGGNAIYTVPADGGSAPTLFAKVPLATVTPHDIANMKKDGGFTNAPGKESIGGIALSEDGSTLYAVNLLSRTLVSFDATGNTALLPESTVPIPDPGCASPTDWRPFGVTTHDNKLYVGGVCSAESTQDRSDLKAVVYLYDGKRFTTVLAHALTDERGAVFIGSPSQGQNNHWNPWDTKLSDWDKFQPSGTTAFIDPQPELSSLAFARDGSMILGFRDRFMDVLGANGLDPRPGNDNPELGMSGGDINMACADPAGGYSWEGTGNCPNHAKPANDHGEASSVVEYFPGDFFAGGHEETALGAVAYIPQQQWVVSTEFDPTVHIETDGTGYHNIVTGEGPGNKPAANAYEFVGQEANGFGKAGGLGDIAYAAANAPIQIGNLVWFDGDHNGIQDPGSVPLPNATINLMDANGKRVATTRTDAAGEYYFGGVGATYQLTPGGKYTVEFDVCTANTSKVPSRPPAEDLRFTLPTVGEDRSHDSNVVPPTSGQLCDGNAPVVAPKAPGGVDHTIDAGVYLPVAAPPPSSTPPSSSPPSPMPTNPAPTNPAPVGTHAGSLAYTGVPGLPMLIILGVLLFGAGAALAFAGRKRRANQG</sequence>
<feature type="compositionally biased region" description="Pro residues" evidence="4">
    <location>
        <begin position="762"/>
        <end position="788"/>
    </location>
</feature>
<feature type="transmembrane region" description="Helical" evidence="5">
    <location>
        <begin position="806"/>
        <end position="826"/>
    </location>
</feature>
<feature type="signal peptide" evidence="6">
    <location>
        <begin position="1"/>
        <end position="40"/>
    </location>
</feature>
<evidence type="ECO:0000256" key="4">
    <source>
        <dbReference type="SAM" id="MobiDB-lite"/>
    </source>
</evidence>
<reference evidence="9" key="1">
    <citation type="journal article" date="2019" name="Int. J. Syst. Evol. Microbiol.">
        <title>The Global Catalogue of Microorganisms (GCM) 10K type strain sequencing project: providing services to taxonomists for standard genome sequencing and annotation.</title>
        <authorList>
            <consortium name="The Broad Institute Genomics Platform"/>
            <consortium name="The Broad Institute Genome Sequencing Center for Infectious Disease"/>
            <person name="Wu L."/>
            <person name="Ma J."/>
        </authorList>
    </citation>
    <scope>NUCLEOTIDE SEQUENCE [LARGE SCALE GENOMIC DNA]</scope>
    <source>
        <strain evidence="9">CGMCC 4.7645</strain>
    </source>
</reference>
<comment type="subcellular location">
    <subcellularLocation>
        <location evidence="1">Secreted</location>
    </subcellularLocation>
</comment>
<evidence type="ECO:0000256" key="5">
    <source>
        <dbReference type="SAM" id="Phobius"/>
    </source>
</evidence>
<dbReference type="EMBL" id="JBHUKR010000015">
    <property type="protein sequence ID" value="MFD2419791.1"/>
    <property type="molecule type" value="Genomic_DNA"/>
</dbReference>
<feature type="region of interest" description="Disordered" evidence="4">
    <location>
        <begin position="715"/>
        <end position="738"/>
    </location>
</feature>
<dbReference type="SUPFAM" id="SSF63829">
    <property type="entry name" value="Calcium-dependent phosphotriesterase"/>
    <property type="match status" value="1"/>
</dbReference>
<keyword evidence="9" id="KW-1185">Reference proteome</keyword>
<proteinExistence type="predicted"/>
<name>A0ABW5FY15_9PSEU</name>
<evidence type="ECO:0000256" key="1">
    <source>
        <dbReference type="ARBA" id="ARBA00004613"/>
    </source>
</evidence>
<dbReference type="InterPro" id="IPR013783">
    <property type="entry name" value="Ig-like_fold"/>
</dbReference>
<feature type="chain" id="PRO_5046480095" evidence="6">
    <location>
        <begin position="41"/>
        <end position="835"/>
    </location>
</feature>
<keyword evidence="3 6" id="KW-0732">Signal</keyword>
<organism evidence="8 9">
    <name type="scientific">Amycolatopsis pigmentata</name>
    <dbReference type="NCBI Taxonomy" id="450801"/>
    <lineage>
        <taxon>Bacteria</taxon>
        <taxon>Bacillati</taxon>
        <taxon>Actinomycetota</taxon>
        <taxon>Actinomycetes</taxon>
        <taxon>Pseudonocardiales</taxon>
        <taxon>Pseudonocardiaceae</taxon>
        <taxon>Amycolatopsis</taxon>
    </lineage>
</organism>
<dbReference type="Pfam" id="PF17210">
    <property type="entry name" value="SdrD_B"/>
    <property type="match status" value="1"/>
</dbReference>
<protein>
    <submittedName>
        <fullName evidence="8">SdrD B-like domain-containing protein</fullName>
    </submittedName>
</protein>
<evidence type="ECO:0000259" key="7">
    <source>
        <dbReference type="Pfam" id="PF17210"/>
    </source>
</evidence>
<evidence type="ECO:0000313" key="8">
    <source>
        <dbReference type="EMBL" id="MFD2419791.1"/>
    </source>
</evidence>
<accession>A0ABW5FY15</accession>
<gene>
    <name evidence="8" type="ORF">ACFSXZ_26025</name>
</gene>
<dbReference type="Gene3D" id="2.60.40.10">
    <property type="entry name" value="Immunoglobulins"/>
    <property type="match status" value="1"/>
</dbReference>
<evidence type="ECO:0000256" key="2">
    <source>
        <dbReference type="ARBA" id="ARBA00022525"/>
    </source>
</evidence>
<keyword evidence="5" id="KW-1133">Transmembrane helix</keyword>
<evidence type="ECO:0000256" key="3">
    <source>
        <dbReference type="ARBA" id="ARBA00022729"/>
    </source>
</evidence>
<keyword evidence="2" id="KW-0964">Secreted</keyword>
<dbReference type="RefSeq" id="WP_378267822.1">
    <property type="nucleotide sequence ID" value="NZ_JBHUKR010000015.1"/>
</dbReference>
<keyword evidence="5" id="KW-0812">Transmembrane</keyword>
<feature type="region of interest" description="Disordered" evidence="4">
    <location>
        <begin position="759"/>
        <end position="790"/>
    </location>
</feature>
<evidence type="ECO:0000256" key="6">
    <source>
        <dbReference type="SAM" id="SignalP"/>
    </source>
</evidence>